<evidence type="ECO:0000256" key="1">
    <source>
        <dbReference type="SAM" id="SignalP"/>
    </source>
</evidence>
<keyword evidence="4" id="KW-0031">Aminopeptidase</keyword>
<accession>A0A6S6ZJJ4</accession>
<dbReference type="AlphaFoldDB" id="A0A6S6ZJJ4"/>
<evidence type="ECO:0000313" key="5">
    <source>
        <dbReference type="Proteomes" id="UP000494214"/>
    </source>
</evidence>
<gene>
    <name evidence="4" type="primary">dap_2</name>
    <name evidence="4" type="ORF">LMG26690_01720</name>
</gene>
<protein>
    <submittedName>
        <fullName evidence="4">D-aminopeptidase</fullName>
        <ecNumber evidence="4">3.4.11.19</ecNumber>
    </submittedName>
</protein>
<dbReference type="SUPFAM" id="SSF56601">
    <property type="entry name" value="beta-lactamase/transpeptidase-like"/>
    <property type="match status" value="1"/>
</dbReference>
<dbReference type="PANTHER" id="PTHR46825:SF15">
    <property type="entry name" value="BETA-LACTAMASE-RELATED DOMAIN-CONTAINING PROTEIN"/>
    <property type="match status" value="1"/>
</dbReference>
<sequence length="525" mass="55856">MHSTTTRITATIVLALGGVTSAWSQPVPITPADYPPADAVTIPAGSRERAVQDLPGIIKDIMQRSQVPGLAVAVVIDGKTVLTQGFGTREVGKDAPVDANTVFQIASISKSLSATVTAIEITQRKATWDDPVSRHLPGFALSNAYVSEHATVGDFFAHRTGLPPTAGDDLEDLGFSRNEVIARLRLLPLTPFRTSYHYANFSTTIGAEAIAKVAGRPWEQLADEQLFKPLGMASTSYRYADFESHGNRALLHAYQKGRFVQVGKRNADAQAPAGGVSSTVVDLAQWLKLLLADGRHQGKPLAAPGALLPALSPQAFSAPAPDLNTRSGFYGFGFNVNTETGGRPAMGHSGAFLVGTGTTFRIVPSAGIGIVVLTNGAPVGAAEAVVATFTDTALYGKSTRDWYAAYNGAMKKLFEPQADLTGKPDPAKPAAPKALSQYTGTFDNPYYGPARIEEAYGALTLVLGPKDMRFPVRHWDGDTFAFAPAGEAEMLASRASIVFKMANGQAQGFDIKYYDDSGLGHWNRK</sequence>
<keyword evidence="5" id="KW-1185">Reference proteome</keyword>
<dbReference type="Gene3D" id="3.40.710.10">
    <property type="entry name" value="DD-peptidase/beta-lactamase superfamily"/>
    <property type="match status" value="1"/>
</dbReference>
<dbReference type="InterPro" id="IPR021860">
    <property type="entry name" value="Peptidase_S12_Pab87-rel_C"/>
</dbReference>
<feature type="domain" description="Peptidase S12 Pab87-related C-terminal" evidence="3">
    <location>
        <begin position="426"/>
        <end position="512"/>
    </location>
</feature>
<feature type="domain" description="Beta-lactamase-related" evidence="2">
    <location>
        <begin position="57"/>
        <end position="381"/>
    </location>
</feature>
<dbReference type="RefSeq" id="WP_175122670.1">
    <property type="nucleotide sequence ID" value="NZ_CADIJM010000002.1"/>
</dbReference>
<dbReference type="Pfam" id="PF11954">
    <property type="entry name" value="DUF3471"/>
    <property type="match status" value="1"/>
</dbReference>
<evidence type="ECO:0000259" key="2">
    <source>
        <dbReference type="Pfam" id="PF00144"/>
    </source>
</evidence>
<feature type="signal peptide" evidence="1">
    <location>
        <begin position="1"/>
        <end position="24"/>
    </location>
</feature>
<organism evidence="4 5">
    <name type="scientific">Achromobacter animicus</name>
    <dbReference type="NCBI Taxonomy" id="1389935"/>
    <lineage>
        <taxon>Bacteria</taxon>
        <taxon>Pseudomonadati</taxon>
        <taxon>Pseudomonadota</taxon>
        <taxon>Betaproteobacteria</taxon>
        <taxon>Burkholderiales</taxon>
        <taxon>Alcaligenaceae</taxon>
        <taxon>Achromobacter</taxon>
    </lineage>
</organism>
<dbReference type="Pfam" id="PF00144">
    <property type="entry name" value="Beta-lactamase"/>
    <property type="match status" value="1"/>
</dbReference>
<dbReference type="Gene3D" id="2.40.128.600">
    <property type="match status" value="1"/>
</dbReference>
<evidence type="ECO:0000313" key="4">
    <source>
        <dbReference type="EMBL" id="CAB3683337.1"/>
    </source>
</evidence>
<dbReference type="InterPro" id="IPR012338">
    <property type="entry name" value="Beta-lactam/transpept-like"/>
</dbReference>
<dbReference type="InterPro" id="IPR001466">
    <property type="entry name" value="Beta-lactam-related"/>
</dbReference>
<keyword evidence="4" id="KW-0645">Protease</keyword>
<evidence type="ECO:0000259" key="3">
    <source>
        <dbReference type="Pfam" id="PF11954"/>
    </source>
</evidence>
<dbReference type="InterPro" id="IPR050491">
    <property type="entry name" value="AmpC-like"/>
</dbReference>
<dbReference type="Proteomes" id="UP000494214">
    <property type="component" value="Unassembled WGS sequence"/>
</dbReference>
<dbReference type="GO" id="GO:0004177">
    <property type="term" value="F:aminopeptidase activity"/>
    <property type="evidence" value="ECO:0007669"/>
    <property type="project" value="UniProtKB-KW"/>
</dbReference>
<feature type="chain" id="PRO_5028997552" evidence="1">
    <location>
        <begin position="25"/>
        <end position="525"/>
    </location>
</feature>
<reference evidence="4 5" key="1">
    <citation type="submission" date="2020-04" db="EMBL/GenBank/DDBJ databases">
        <authorList>
            <person name="De Canck E."/>
        </authorList>
    </citation>
    <scope>NUCLEOTIDE SEQUENCE [LARGE SCALE GENOMIC DNA]</scope>
    <source>
        <strain evidence="4 5">LMG 26690</strain>
    </source>
</reference>
<proteinExistence type="predicted"/>
<dbReference type="PANTHER" id="PTHR46825">
    <property type="entry name" value="D-ALANYL-D-ALANINE-CARBOXYPEPTIDASE/ENDOPEPTIDASE AMPH"/>
    <property type="match status" value="1"/>
</dbReference>
<keyword evidence="1" id="KW-0732">Signal</keyword>
<dbReference type="EMBL" id="CADIJM010000002">
    <property type="protein sequence ID" value="CAB3683337.1"/>
    <property type="molecule type" value="Genomic_DNA"/>
</dbReference>
<keyword evidence="4" id="KW-0378">Hydrolase</keyword>
<name>A0A6S6ZJJ4_9BURK</name>
<dbReference type="EC" id="3.4.11.19" evidence="4"/>